<dbReference type="AlphaFoldDB" id="A0A6G1FRY2"/>
<reference evidence="4" key="2">
    <citation type="submission" date="2020-04" db="EMBL/GenBank/DDBJ databases">
        <authorList>
            <consortium name="NCBI Genome Project"/>
        </authorList>
    </citation>
    <scope>NUCLEOTIDE SEQUENCE</scope>
    <source>
        <strain evidence="4">CBS 781.70</strain>
    </source>
</reference>
<protein>
    <submittedName>
        <fullName evidence="2 4">Uncharacterized protein</fullName>
    </submittedName>
</protein>
<dbReference type="RefSeq" id="XP_033530175.1">
    <property type="nucleotide sequence ID" value="XM_033674457.1"/>
</dbReference>
<evidence type="ECO:0000313" key="4">
    <source>
        <dbReference type="RefSeq" id="XP_033530175.1"/>
    </source>
</evidence>
<dbReference type="GeneID" id="54415027"/>
<organism evidence="2">
    <name type="scientific">Eremomyces bilateralis CBS 781.70</name>
    <dbReference type="NCBI Taxonomy" id="1392243"/>
    <lineage>
        <taxon>Eukaryota</taxon>
        <taxon>Fungi</taxon>
        <taxon>Dikarya</taxon>
        <taxon>Ascomycota</taxon>
        <taxon>Pezizomycotina</taxon>
        <taxon>Dothideomycetes</taxon>
        <taxon>Dothideomycetes incertae sedis</taxon>
        <taxon>Eremomycetales</taxon>
        <taxon>Eremomycetaceae</taxon>
        <taxon>Eremomyces</taxon>
    </lineage>
</organism>
<dbReference type="EMBL" id="ML975182">
    <property type="protein sequence ID" value="KAF1808544.1"/>
    <property type="molecule type" value="Genomic_DNA"/>
</dbReference>
<reference evidence="4" key="3">
    <citation type="submission" date="2025-04" db="UniProtKB">
        <authorList>
            <consortium name="RefSeq"/>
        </authorList>
    </citation>
    <scope>IDENTIFICATION</scope>
    <source>
        <strain evidence="4">CBS 781.70</strain>
    </source>
</reference>
<keyword evidence="3" id="KW-1185">Reference proteome</keyword>
<evidence type="ECO:0000313" key="3">
    <source>
        <dbReference type="Proteomes" id="UP000504638"/>
    </source>
</evidence>
<accession>A0A6G1FRY2</accession>
<proteinExistence type="predicted"/>
<gene>
    <name evidence="2 4" type="ORF">P152DRAFT_216411</name>
</gene>
<reference evidence="2 4" key="1">
    <citation type="submission" date="2020-01" db="EMBL/GenBank/DDBJ databases">
        <authorList>
            <consortium name="DOE Joint Genome Institute"/>
            <person name="Haridas S."/>
            <person name="Albert R."/>
            <person name="Binder M."/>
            <person name="Bloem J."/>
            <person name="Labutti K."/>
            <person name="Salamov A."/>
            <person name="Andreopoulos B."/>
            <person name="Baker S.E."/>
            <person name="Barry K."/>
            <person name="Bills G."/>
            <person name="Bluhm B.H."/>
            <person name="Cannon C."/>
            <person name="Castanera R."/>
            <person name="Culley D.E."/>
            <person name="Daum C."/>
            <person name="Ezra D."/>
            <person name="Gonzalez J.B."/>
            <person name="Henrissat B."/>
            <person name="Kuo A."/>
            <person name="Liang C."/>
            <person name="Lipzen A."/>
            <person name="Lutzoni F."/>
            <person name="Magnuson J."/>
            <person name="Mondo S."/>
            <person name="Nolan M."/>
            <person name="Ohm R."/>
            <person name="Pangilinan J."/>
            <person name="Park H.-J."/>
            <person name="Ramirez L."/>
            <person name="Alfaro M."/>
            <person name="Sun H."/>
            <person name="Tritt A."/>
            <person name="Yoshinaga Y."/>
            <person name="Zwiers L.-H."/>
            <person name="Turgeon B.G."/>
            <person name="Goodwin S.B."/>
            <person name="Spatafora J.W."/>
            <person name="Crous P.W."/>
            <person name="Grigoriev I.V."/>
        </authorList>
    </citation>
    <scope>NUCLEOTIDE SEQUENCE</scope>
    <source>
        <strain evidence="2 4">CBS 781.70</strain>
    </source>
</reference>
<evidence type="ECO:0000313" key="2">
    <source>
        <dbReference type="EMBL" id="KAF1808544.1"/>
    </source>
</evidence>
<evidence type="ECO:0000256" key="1">
    <source>
        <dbReference type="SAM" id="MobiDB-lite"/>
    </source>
</evidence>
<dbReference type="Proteomes" id="UP000504638">
    <property type="component" value="Unplaced"/>
</dbReference>
<sequence>MDVSHAPQCLCAAPVVPSTSCKTSRISEEGEQAGSISFRILDSDEWNTQPHDARDGYPGSRTRIPTPVPFRTTRNGIPSKQRVDEHLIIEKDSSLIQCTYLPALPSLDPTNPYHTLHLRTSLPSSTQHPAQHPPASHDQHLRPSLQCDRPLRGTATGSQGWGVAGRGVLEPVWNGDRGYGLTRCLDFQVVQSHRCWF</sequence>
<feature type="region of interest" description="Disordered" evidence="1">
    <location>
        <begin position="123"/>
        <end position="160"/>
    </location>
</feature>
<name>A0A6G1FRY2_9PEZI</name>
<feature type="region of interest" description="Disordered" evidence="1">
    <location>
        <begin position="46"/>
        <end position="76"/>
    </location>
</feature>